<evidence type="ECO:0000313" key="3">
    <source>
        <dbReference type="Proteomes" id="UP001152607"/>
    </source>
</evidence>
<evidence type="ECO:0000256" key="1">
    <source>
        <dbReference type="SAM" id="MobiDB-lite"/>
    </source>
</evidence>
<organism evidence="2 3">
    <name type="scientific">Periconia digitata</name>
    <dbReference type="NCBI Taxonomy" id="1303443"/>
    <lineage>
        <taxon>Eukaryota</taxon>
        <taxon>Fungi</taxon>
        <taxon>Dikarya</taxon>
        <taxon>Ascomycota</taxon>
        <taxon>Pezizomycotina</taxon>
        <taxon>Dothideomycetes</taxon>
        <taxon>Pleosporomycetidae</taxon>
        <taxon>Pleosporales</taxon>
        <taxon>Massarineae</taxon>
        <taxon>Periconiaceae</taxon>
        <taxon>Periconia</taxon>
    </lineage>
</organism>
<feature type="compositionally biased region" description="Basic and acidic residues" evidence="1">
    <location>
        <begin position="160"/>
        <end position="175"/>
    </location>
</feature>
<feature type="region of interest" description="Disordered" evidence="1">
    <location>
        <begin position="444"/>
        <end position="473"/>
    </location>
</feature>
<dbReference type="OrthoDB" id="5431456at2759"/>
<dbReference type="SUPFAM" id="SSF57903">
    <property type="entry name" value="FYVE/PHD zinc finger"/>
    <property type="match status" value="1"/>
</dbReference>
<comment type="caution">
    <text evidence="2">The sequence shown here is derived from an EMBL/GenBank/DDBJ whole genome shotgun (WGS) entry which is preliminary data.</text>
</comment>
<feature type="region of interest" description="Disordered" evidence="1">
    <location>
        <begin position="147"/>
        <end position="183"/>
    </location>
</feature>
<dbReference type="EMBL" id="CAOQHR010000008">
    <property type="protein sequence ID" value="CAI6338212.1"/>
    <property type="molecule type" value="Genomic_DNA"/>
</dbReference>
<keyword evidence="3" id="KW-1185">Reference proteome</keyword>
<name>A0A9W4XXP6_9PLEO</name>
<gene>
    <name evidence="2" type="ORF">PDIGIT_LOCUS11339</name>
</gene>
<feature type="compositionally biased region" description="Low complexity" evidence="1">
    <location>
        <begin position="456"/>
        <end position="472"/>
    </location>
</feature>
<dbReference type="AlphaFoldDB" id="A0A9W4XXP6"/>
<evidence type="ECO:0000313" key="2">
    <source>
        <dbReference type="EMBL" id="CAI6338212.1"/>
    </source>
</evidence>
<dbReference type="Proteomes" id="UP001152607">
    <property type="component" value="Unassembled WGS sequence"/>
</dbReference>
<proteinExistence type="predicted"/>
<dbReference type="CDD" id="cd15489">
    <property type="entry name" value="PHD_SF"/>
    <property type="match status" value="1"/>
</dbReference>
<protein>
    <submittedName>
        <fullName evidence="2">Uncharacterized protein</fullName>
    </submittedName>
</protein>
<sequence>METFNERQKALGQSAAVNQEQLDARRAANAPISPPPLRRLRHPLQESFASGATDFVRQAPFDVNVAASKSSSRNSGNAASEANASSWTGQVWKCCSCQQKIEKGFDPLVRCHECARPYHESCLGSMAAPNDCHGQLRCFKQRTMPNPTSLISKNAPSPRYRIEVPDTPEHPHRSGEQTASSNPVDVVEQADALPELLDSVLGMEQLEVEDREIHPSLCCICNKTPVPKGDSGKGVKCPQCRMTAKNLASCRIDLTIPETPESTLQPVSSIEAPFALHSPSLNVSTTASDRESLVFTEHSSDETPGTEDANMADIMSPVCDYVERLQTKSPSPSGTLRQHPSIGEERPHELEQLIAIALLAAQGDPQTTAQIHTWLNNNCTEYCPNKDWERLINAQLSLSQDFIANNEGIIPILSWTFVHEECKAKYQRMYSQYPALVASRQRAVERQSTSTYHAGTSDTDTPTPTSPQPDESPVIDQEMMDIDEPTWNTPGLVEGGDIPDIPPISPNLSLPVRPDVRLESNFFKAFPQYIKPHIDTMSEEDKKTKITEIQKRPSRKAGFGACIRPGSQRALQPDVHNEKNLPEPTHPLFVLDKAITAEGENETDENETDTVPTLSDLQLAFRDGGTQVDGRMSRPRRKVYKVGRIFGSSLQL</sequence>
<accession>A0A9W4XXP6</accession>
<feature type="region of interest" description="Disordered" evidence="1">
    <location>
        <begin position="1"/>
        <end position="42"/>
    </location>
</feature>
<reference evidence="2" key="1">
    <citation type="submission" date="2023-01" db="EMBL/GenBank/DDBJ databases">
        <authorList>
            <person name="Van Ghelder C."/>
            <person name="Rancurel C."/>
        </authorList>
    </citation>
    <scope>NUCLEOTIDE SEQUENCE</scope>
    <source>
        <strain evidence="2">CNCM I-4278</strain>
    </source>
</reference>
<dbReference type="InterPro" id="IPR011011">
    <property type="entry name" value="Znf_FYVE_PHD"/>
</dbReference>